<evidence type="ECO:0000256" key="1">
    <source>
        <dbReference type="SAM" id="Phobius"/>
    </source>
</evidence>
<protein>
    <submittedName>
        <fullName evidence="2">Uncharacterized protein</fullName>
    </submittedName>
</protein>
<keyword evidence="1" id="KW-0472">Membrane</keyword>
<dbReference type="KEGG" id="pcor:KS4_06320"/>
<feature type="transmembrane region" description="Helical" evidence="1">
    <location>
        <begin position="37"/>
        <end position="58"/>
    </location>
</feature>
<proteinExistence type="predicted"/>
<sequence>MNEPLHQAATTPLRFICAFLLIVLLAIAITAYNYADYQIAITACVVAAYCICLFTEIFKRDLTKSITNDLQNPSKNSYDPKIKR</sequence>
<dbReference type="Proteomes" id="UP000317369">
    <property type="component" value="Chromosome"/>
</dbReference>
<accession>A0A517YQU7</accession>
<evidence type="ECO:0000313" key="3">
    <source>
        <dbReference type="Proteomes" id="UP000317369"/>
    </source>
</evidence>
<dbReference type="RefSeq" id="WP_145074426.1">
    <property type="nucleotide sequence ID" value="NZ_CP036425.1"/>
</dbReference>
<dbReference type="AlphaFoldDB" id="A0A517YQU7"/>
<evidence type="ECO:0000313" key="2">
    <source>
        <dbReference type="EMBL" id="QDU32598.1"/>
    </source>
</evidence>
<gene>
    <name evidence="2" type="ORF">KS4_06320</name>
</gene>
<keyword evidence="3" id="KW-1185">Reference proteome</keyword>
<reference evidence="2 3" key="1">
    <citation type="submission" date="2019-02" db="EMBL/GenBank/DDBJ databases">
        <title>Deep-cultivation of Planctomycetes and their phenomic and genomic characterization uncovers novel biology.</title>
        <authorList>
            <person name="Wiegand S."/>
            <person name="Jogler M."/>
            <person name="Boedeker C."/>
            <person name="Pinto D."/>
            <person name="Vollmers J."/>
            <person name="Rivas-Marin E."/>
            <person name="Kohn T."/>
            <person name="Peeters S.H."/>
            <person name="Heuer A."/>
            <person name="Rast P."/>
            <person name="Oberbeckmann S."/>
            <person name="Bunk B."/>
            <person name="Jeske O."/>
            <person name="Meyerdierks A."/>
            <person name="Storesund J.E."/>
            <person name="Kallscheuer N."/>
            <person name="Luecker S."/>
            <person name="Lage O.M."/>
            <person name="Pohl T."/>
            <person name="Merkel B.J."/>
            <person name="Hornburger P."/>
            <person name="Mueller R.-W."/>
            <person name="Bruemmer F."/>
            <person name="Labrenz M."/>
            <person name="Spormann A.M."/>
            <person name="Op den Camp H."/>
            <person name="Overmann J."/>
            <person name="Amann R."/>
            <person name="Jetten M.S.M."/>
            <person name="Mascher T."/>
            <person name="Medema M.H."/>
            <person name="Devos D.P."/>
            <person name="Kaster A.-K."/>
            <person name="Ovreas L."/>
            <person name="Rohde M."/>
            <person name="Galperin M.Y."/>
            <person name="Jogler C."/>
        </authorList>
    </citation>
    <scope>NUCLEOTIDE SEQUENCE [LARGE SCALE GENOMIC DNA]</scope>
    <source>
        <strain evidence="2 3">KS4</strain>
    </source>
</reference>
<keyword evidence="1" id="KW-0812">Transmembrane</keyword>
<keyword evidence="1" id="KW-1133">Transmembrane helix</keyword>
<organism evidence="2 3">
    <name type="scientific">Poriferisphaera corsica</name>
    <dbReference type="NCBI Taxonomy" id="2528020"/>
    <lineage>
        <taxon>Bacteria</taxon>
        <taxon>Pseudomonadati</taxon>
        <taxon>Planctomycetota</taxon>
        <taxon>Phycisphaerae</taxon>
        <taxon>Phycisphaerales</taxon>
        <taxon>Phycisphaeraceae</taxon>
        <taxon>Poriferisphaera</taxon>
    </lineage>
</organism>
<feature type="transmembrane region" description="Helical" evidence="1">
    <location>
        <begin position="12"/>
        <end position="31"/>
    </location>
</feature>
<name>A0A517YQU7_9BACT</name>
<dbReference type="EMBL" id="CP036425">
    <property type="protein sequence ID" value="QDU32598.1"/>
    <property type="molecule type" value="Genomic_DNA"/>
</dbReference>